<comment type="caution">
    <text evidence="1">The sequence shown here is derived from an EMBL/GenBank/DDBJ whole genome shotgun (WGS) entry which is preliminary data.</text>
</comment>
<evidence type="ECO:0000313" key="1">
    <source>
        <dbReference type="EMBL" id="KAK2655508.1"/>
    </source>
</evidence>
<proteinExistence type="predicted"/>
<feature type="non-terminal residue" evidence="1">
    <location>
        <position position="1"/>
    </location>
</feature>
<dbReference type="PANTHER" id="PTHR48449">
    <property type="entry name" value="DUF1985 DOMAIN-CONTAINING PROTEIN"/>
    <property type="match status" value="1"/>
</dbReference>
<protein>
    <submittedName>
        <fullName evidence="1">Uncharacterized protein</fullName>
    </submittedName>
</protein>
<dbReference type="Proteomes" id="UP001280121">
    <property type="component" value="Unassembled WGS sequence"/>
</dbReference>
<sequence length="114" mass="13327">IDDAINQVRVEWADEDQRQLRASCLRHLLTMQQPVKFSGGIIHQLLLREVHHNGPSDERWFMKGSYEGRFSKVEFGLITGLRFDVLLDTSMYVNLTMGYITGTLVVRMRFRPWS</sequence>
<reference evidence="1" key="1">
    <citation type="journal article" date="2023" name="Plant J.">
        <title>Genome sequences and population genomics provide insights into the demographic history, inbreeding, and mutation load of two 'living fossil' tree species of Dipteronia.</title>
        <authorList>
            <person name="Feng Y."/>
            <person name="Comes H.P."/>
            <person name="Chen J."/>
            <person name="Zhu S."/>
            <person name="Lu R."/>
            <person name="Zhang X."/>
            <person name="Li P."/>
            <person name="Qiu J."/>
            <person name="Olsen K.M."/>
            <person name="Qiu Y."/>
        </authorList>
    </citation>
    <scope>NUCLEOTIDE SEQUENCE</scope>
    <source>
        <strain evidence="1">KIB01</strain>
    </source>
</reference>
<organism evidence="1 2">
    <name type="scientific">Dipteronia dyeriana</name>
    <dbReference type="NCBI Taxonomy" id="168575"/>
    <lineage>
        <taxon>Eukaryota</taxon>
        <taxon>Viridiplantae</taxon>
        <taxon>Streptophyta</taxon>
        <taxon>Embryophyta</taxon>
        <taxon>Tracheophyta</taxon>
        <taxon>Spermatophyta</taxon>
        <taxon>Magnoliopsida</taxon>
        <taxon>eudicotyledons</taxon>
        <taxon>Gunneridae</taxon>
        <taxon>Pentapetalae</taxon>
        <taxon>rosids</taxon>
        <taxon>malvids</taxon>
        <taxon>Sapindales</taxon>
        <taxon>Sapindaceae</taxon>
        <taxon>Hippocastanoideae</taxon>
        <taxon>Acereae</taxon>
        <taxon>Dipteronia</taxon>
    </lineage>
</organism>
<dbReference type="AlphaFoldDB" id="A0AAD9XAL8"/>
<name>A0AAD9XAL8_9ROSI</name>
<accession>A0AAD9XAL8</accession>
<dbReference type="EMBL" id="JANJYI010000003">
    <property type="protein sequence ID" value="KAK2655508.1"/>
    <property type="molecule type" value="Genomic_DNA"/>
</dbReference>
<keyword evidence="2" id="KW-1185">Reference proteome</keyword>
<dbReference type="PANTHER" id="PTHR48449:SF1">
    <property type="entry name" value="DUF1985 DOMAIN-CONTAINING PROTEIN"/>
    <property type="match status" value="1"/>
</dbReference>
<gene>
    <name evidence="1" type="ORF">Ddye_008560</name>
</gene>
<evidence type="ECO:0000313" key="2">
    <source>
        <dbReference type="Proteomes" id="UP001280121"/>
    </source>
</evidence>